<proteinExistence type="predicted"/>
<keyword evidence="4 6" id="KW-0573">Peptidoglycan synthesis</keyword>
<evidence type="ECO:0000256" key="5">
    <source>
        <dbReference type="ARBA" id="ARBA00023316"/>
    </source>
</evidence>
<comment type="caution">
    <text evidence="11">The sequence shown here is derived from an EMBL/GenBank/DDBJ whole genome shotgun (WGS) entry which is preliminary data.</text>
</comment>
<evidence type="ECO:0000256" key="8">
    <source>
        <dbReference type="SAM" id="MobiDB-lite"/>
    </source>
</evidence>
<dbReference type="GO" id="GO:0016740">
    <property type="term" value="F:transferase activity"/>
    <property type="evidence" value="ECO:0007669"/>
    <property type="project" value="UniProtKB-KW"/>
</dbReference>
<dbReference type="Pfam" id="PF03734">
    <property type="entry name" value="YkuD"/>
    <property type="match status" value="1"/>
</dbReference>
<feature type="compositionally biased region" description="Basic and acidic residues" evidence="8">
    <location>
        <begin position="271"/>
        <end position="288"/>
    </location>
</feature>
<dbReference type="GO" id="GO:0005576">
    <property type="term" value="C:extracellular region"/>
    <property type="evidence" value="ECO:0007669"/>
    <property type="project" value="TreeGrafter"/>
</dbReference>
<accession>E0E518</accession>
<evidence type="ECO:0000256" key="3">
    <source>
        <dbReference type="ARBA" id="ARBA00022960"/>
    </source>
</evidence>
<evidence type="ECO:0000256" key="1">
    <source>
        <dbReference type="ARBA" id="ARBA00004752"/>
    </source>
</evidence>
<keyword evidence="9" id="KW-0472">Membrane</keyword>
<evidence type="ECO:0000256" key="6">
    <source>
        <dbReference type="PROSITE-ProRule" id="PRU01373"/>
    </source>
</evidence>
<evidence type="ECO:0000313" key="12">
    <source>
        <dbReference type="Proteomes" id="UP000003244"/>
    </source>
</evidence>
<name>E0E518_9FIRM</name>
<feature type="compositionally biased region" description="Basic and acidic residues" evidence="8">
    <location>
        <begin position="298"/>
        <end position="315"/>
    </location>
</feature>
<dbReference type="InterPro" id="IPR005490">
    <property type="entry name" value="LD_TPept_cat_dom"/>
</dbReference>
<keyword evidence="3 6" id="KW-0133">Cell shape</keyword>
<feature type="region of interest" description="Disordered" evidence="8">
    <location>
        <begin position="243"/>
        <end position="315"/>
    </location>
</feature>
<sequence length="800" mass="91109">MSRVERKRLEKEAKKNKKTRLFKSKDKEAQKIDGVLESDTSTKLAPRLDAARDEKVDDIDFVTKKIEDRFIARENQNADPIMKGLGNKQEDNDDIKMKKMSKMSMKTADKIVSVEDEEMRLKRRRAYLDKQGHVDSGEISPITVDDIRTEEDINLGLYDRSPEKEIKDIEHNLESDININEVKHIDIERAPFEDVVKVAESRIAAEKIRHEEQKKEEEKILKQEQIKKEVLEKELREREKLKTQQLNLDMGQDEEPKPEISSKKKGWFKKKMSEKDKEEVKGLEEANKTQDTSTQENKPNKDKSEEVKAQEVKEEPVADVVMTEKKIESVENNEEPKKGGFKRVLKKLCIFLIAIIALVYIAGCIVFKDRYFVNTNINGIKADLKTPGDIDKLASDKAANYKLNISGRNDVKDSINGTDVDIAYVKDGSAAKIKEDQGFLAWPLAFLDKTNIDGKLNVKYDEAKLNDVVKKLNIFDKKNIKAPVSAFPRFDEKKGDYVVDKGDLGSTPIEVSVKNFIATSLKSEATEVEYPASAYKSQKNKANDKRIEKAIAQLKEYDNVKVVYDFEKEKYVAGTKDVSTMFDIASEEDYKVELSKDKVREFVRSLSKKYSTYGDAREIPSASTGGKLKVTGGIYGWLIDREKETDYLYDLVKAKKSENDRKPIYAQTAITRENQDLGNEFIEIDLTKQHMWFVRDGKVVVDTPIVSGNPNRGDATPPGIYPLNYKTRHATLRGPGYASPVSYWMPFNGDIGIHDASWQPVYGGSRYLYAGSHGCINTPYSKVAQFYALSKKGMPVVVHY</sequence>
<evidence type="ECO:0000256" key="4">
    <source>
        <dbReference type="ARBA" id="ARBA00022984"/>
    </source>
</evidence>
<dbReference type="SUPFAM" id="SSF143985">
    <property type="entry name" value="L,D-transpeptidase pre-catalytic domain-like"/>
    <property type="match status" value="1"/>
</dbReference>
<keyword evidence="9" id="KW-0812">Transmembrane</keyword>
<organism evidence="11 12">
    <name type="scientific">Peptostreptococcus stomatis DSM 17678</name>
    <dbReference type="NCBI Taxonomy" id="596315"/>
    <lineage>
        <taxon>Bacteria</taxon>
        <taxon>Bacillati</taxon>
        <taxon>Bacillota</taxon>
        <taxon>Clostridia</taxon>
        <taxon>Peptostreptococcales</taxon>
        <taxon>Peptostreptococcaceae</taxon>
        <taxon>Peptostreptococcus</taxon>
    </lineage>
</organism>
<evidence type="ECO:0000256" key="2">
    <source>
        <dbReference type="ARBA" id="ARBA00022679"/>
    </source>
</evidence>
<dbReference type="PROSITE" id="PS52029">
    <property type="entry name" value="LD_TPASE"/>
    <property type="match status" value="1"/>
</dbReference>
<keyword evidence="7" id="KW-0175">Coiled coil</keyword>
<dbReference type="GO" id="GO:0071555">
    <property type="term" value="P:cell wall organization"/>
    <property type="evidence" value="ECO:0007669"/>
    <property type="project" value="UniProtKB-UniRule"/>
</dbReference>
<dbReference type="AlphaFoldDB" id="E0E518"/>
<protein>
    <submittedName>
        <fullName evidence="11">ErfK/YbiS/YcfS/YnhG</fullName>
    </submittedName>
</protein>
<feature type="coiled-coil region" evidence="7">
    <location>
        <begin position="196"/>
        <end position="241"/>
    </location>
</feature>
<evidence type="ECO:0000256" key="9">
    <source>
        <dbReference type="SAM" id="Phobius"/>
    </source>
</evidence>
<dbReference type="Gene3D" id="3.10.20.800">
    <property type="match status" value="1"/>
</dbReference>
<dbReference type="STRING" id="596315.HMPREF0634_0913"/>
<keyword evidence="12" id="KW-1185">Reference proteome</keyword>
<dbReference type="GeneID" id="84801392"/>
<dbReference type="InterPro" id="IPR038054">
    <property type="entry name" value="LD_TPept-like_central_sf"/>
</dbReference>
<dbReference type="UniPathway" id="UPA00219"/>
<keyword evidence="9" id="KW-1133">Transmembrane helix</keyword>
<dbReference type="RefSeq" id="WP_007790910.1">
    <property type="nucleotide sequence ID" value="NZ_ADGQ01000071.1"/>
</dbReference>
<dbReference type="EMBL" id="ADGQ01000071">
    <property type="protein sequence ID" value="EFM64011.1"/>
    <property type="molecule type" value="Genomic_DNA"/>
</dbReference>
<keyword evidence="5 6" id="KW-0961">Cell wall biogenesis/degradation</keyword>
<dbReference type="GO" id="GO:0008360">
    <property type="term" value="P:regulation of cell shape"/>
    <property type="evidence" value="ECO:0007669"/>
    <property type="project" value="UniProtKB-UniRule"/>
</dbReference>
<feature type="domain" description="L,D-TPase catalytic" evidence="10">
    <location>
        <begin position="680"/>
        <end position="799"/>
    </location>
</feature>
<keyword evidence="2" id="KW-0808">Transferase</keyword>
<dbReference type="InterPro" id="IPR038063">
    <property type="entry name" value="Transpep_catalytic_dom"/>
</dbReference>
<feature type="active site" description="Nucleophile" evidence="6">
    <location>
        <position position="775"/>
    </location>
</feature>
<gene>
    <name evidence="11" type="ORF">HMPREF0634_0913</name>
</gene>
<dbReference type="eggNOG" id="COG1376">
    <property type="taxonomic scope" value="Bacteria"/>
</dbReference>
<dbReference type="PANTHER" id="PTHR30582">
    <property type="entry name" value="L,D-TRANSPEPTIDASE"/>
    <property type="match status" value="1"/>
</dbReference>
<dbReference type="GO" id="GO:0071972">
    <property type="term" value="F:peptidoglycan L,D-transpeptidase activity"/>
    <property type="evidence" value="ECO:0007669"/>
    <property type="project" value="TreeGrafter"/>
</dbReference>
<dbReference type="Gene3D" id="2.40.440.10">
    <property type="entry name" value="L,D-transpeptidase catalytic domain-like"/>
    <property type="match status" value="1"/>
</dbReference>
<dbReference type="Proteomes" id="UP000003244">
    <property type="component" value="Unassembled WGS sequence"/>
</dbReference>
<comment type="pathway">
    <text evidence="1 6">Cell wall biogenesis; peptidoglycan biosynthesis.</text>
</comment>
<evidence type="ECO:0000313" key="11">
    <source>
        <dbReference type="EMBL" id="EFM64011.1"/>
    </source>
</evidence>
<dbReference type="PANTHER" id="PTHR30582:SF33">
    <property type="entry name" value="EXPORTED PROTEIN"/>
    <property type="match status" value="1"/>
</dbReference>
<dbReference type="InterPro" id="IPR050979">
    <property type="entry name" value="LD-transpeptidase"/>
</dbReference>
<feature type="region of interest" description="Disordered" evidence="8">
    <location>
        <begin position="1"/>
        <end position="26"/>
    </location>
</feature>
<dbReference type="GO" id="GO:0018104">
    <property type="term" value="P:peptidoglycan-protein cross-linking"/>
    <property type="evidence" value="ECO:0007669"/>
    <property type="project" value="TreeGrafter"/>
</dbReference>
<dbReference type="OrthoDB" id="3176960at2"/>
<dbReference type="SUPFAM" id="SSF141523">
    <property type="entry name" value="L,D-transpeptidase catalytic domain-like"/>
    <property type="match status" value="1"/>
</dbReference>
<evidence type="ECO:0000256" key="7">
    <source>
        <dbReference type="SAM" id="Coils"/>
    </source>
</evidence>
<reference evidence="11 12" key="1">
    <citation type="submission" date="2010-08" db="EMBL/GenBank/DDBJ databases">
        <authorList>
            <person name="Harkins D.M."/>
            <person name="Madupu R."/>
            <person name="Durkin A.S."/>
            <person name="Torralba M."/>
            <person name="Methe B."/>
            <person name="Sutton G.G."/>
            <person name="Nelson K.E."/>
        </authorList>
    </citation>
    <scope>NUCLEOTIDE SEQUENCE [LARGE SCALE GENOMIC DNA]</scope>
    <source>
        <strain evidence="11 12">DSM 17678</strain>
    </source>
</reference>
<evidence type="ECO:0000259" key="10">
    <source>
        <dbReference type="PROSITE" id="PS52029"/>
    </source>
</evidence>
<dbReference type="CDD" id="cd16913">
    <property type="entry name" value="YkuD_like"/>
    <property type="match status" value="1"/>
</dbReference>
<feature type="transmembrane region" description="Helical" evidence="9">
    <location>
        <begin position="348"/>
        <end position="368"/>
    </location>
</feature>
<feature type="active site" description="Proton donor/acceptor" evidence="6">
    <location>
        <position position="754"/>
    </location>
</feature>